<dbReference type="EnsemblPlants" id="KRH16705">
    <property type="protein sequence ID" value="KRH16705"/>
    <property type="gene ID" value="GLYMA_14G172000"/>
</dbReference>
<evidence type="ECO:0000256" key="1">
    <source>
        <dbReference type="ARBA" id="ARBA00001968"/>
    </source>
</evidence>
<dbReference type="GO" id="GO:0004518">
    <property type="term" value="F:nuclease activity"/>
    <property type="evidence" value="ECO:0007669"/>
    <property type="project" value="UniProtKB-KW"/>
</dbReference>
<evidence type="ECO:0000256" key="4">
    <source>
        <dbReference type="ARBA" id="ARBA00022722"/>
    </source>
</evidence>
<reference evidence="11" key="2">
    <citation type="submission" date="2018-02" db="UniProtKB">
        <authorList>
            <consortium name="EnsemblPlants"/>
        </authorList>
    </citation>
    <scope>IDENTIFICATION</scope>
    <source>
        <strain evidence="11">Williams 82</strain>
    </source>
</reference>
<feature type="domain" description="DDE Tnp4" evidence="8">
    <location>
        <begin position="164"/>
        <end position="258"/>
    </location>
</feature>
<dbReference type="AlphaFoldDB" id="A0A0R0GE91"/>
<reference evidence="10" key="3">
    <citation type="submission" date="2018-07" db="EMBL/GenBank/DDBJ databases">
        <title>WGS assembly of Glycine max.</title>
        <authorList>
            <person name="Schmutz J."/>
            <person name="Cannon S."/>
            <person name="Schlueter J."/>
            <person name="Ma J."/>
            <person name="Mitros T."/>
            <person name="Nelson W."/>
            <person name="Hyten D."/>
            <person name="Song Q."/>
            <person name="Thelen J."/>
            <person name="Cheng J."/>
            <person name="Xu D."/>
            <person name="Hellsten U."/>
            <person name="May G."/>
            <person name="Yu Y."/>
            <person name="Sakurai T."/>
            <person name="Umezawa T."/>
            <person name="Bhattacharyya M."/>
            <person name="Sandhu D."/>
            <person name="Valliyodan B."/>
            <person name="Lindquist E."/>
            <person name="Peto M."/>
            <person name="Grant D."/>
            <person name="Shu S."/>
            <person name="Goodstein D."/>
            <person name="Barry K."/>
            <person name="Futrell-Griggs M."/>
            <person name="Abernathy B."/>
            <person name="Du J."/>
            <person name="Tian Z."/>
            <person name="Zhu L."/>
            <person name="Gill N."/>
            <person name="Joshi T."/>
            <person name="Libault M."/>
            <person name="Sethuraman A."/>
            <person name="Zhang X."/>
            <person name="Shinozaki K."/>
            <person name="Nguyen H."/>
            <person name="Wing R."/>
            <person name="Cregan P."/>
            <person name="Specht J."/>
            <person name="Grimwood J."/>
            <person name="Rokhsar D."/>
            <person name="Stacey G."/>
            <person name="Shoemaker R."/>
            <person name="Jackson S."/>
        </authorList>
    </citation>
    <scope>NUCLEOTIDE SEQUENCE</scope>
    <source>
        <tissue evidence="10">Callus</tissue>
    </source>
</reference>
<dbReference type="Pfam" id="PF26138">
    <property type="entry name" value="DUF8040"/>
    <property type="match status" value="1"/>
</dbReference>
<evidence type="ECO:0000313" key="12">
    <source>
        <dbReference type="Proteomes" id="UP000008827"/>
    </source>
</evidence>
<dbReference type="InParanoid" id="A0A0R0GE91"/>
<dbReference type="GO" id="GO:0046872">
    <property type="term" value="F:metal ion binding"/>
    <property type="evidence" value="ECO:0007669"/>
    <property type="project" value="UniProtKB-KW"/>
</dbReference>
<evidence type="ECO:0000313" key="10">
    <source>
        <dbReference type="EMBL" id="KRH16705.1"/>
    </source>
</evidence>
<organism evidence="10">
    <name type="scientific">Glycine max</name>
    <name type="common">Soybean</name>
    <name type="synonym">Glycine hispida</name>
    <dbReference type="NCBI Taxonomy" id="3847"/>
    <lineage>
        <taxon>Eukaryota</taxon>
        <taxon>Viridiplantae</taxon>
        <taxon>Streptophyta</taxon>
        <taxon>Embryophyta</taxon>
        <taxon>Tracheophyta</taxon>
        <taxon>Spermatophyta</taxon>
        <taxon>Magnoliopsida</taxon>
        <taxon>eudicotyledons</taxon>
        <taxon>Gunneridae</taxon>
        <taxon>Pentapetalae</taxon>
        <taxon>rosids</taxon>
        <taxon>fabids</taxon>
        <taxon>Fabales</taxon>
        <taxon>Fabaceae</taxon>
        <taxon>Papilionoideae</taxon>
        <taxon>50 kb inversion clade</taxon>
        <taxon>NPAAA clade</taxon>
        <taxon>indigoferoid/millettioid clade</taxon>
        <taxon>Phaseoleae</taxon>
        <taxon>Glycine</taxon>
        <taxon>Glycine subgen. Soja</taxon>
    </lineage>
</organism>
<dbReference type="PaxDb" id="3847-GLYMA14G34660.2"/>
<keyword evidence="6" id="KW-0378">Hydrolase</keyword>
<reference evidence="10 11" key="1">
    <citation type="journal article" date="2010" name="Nature">
        <title>Genome sequence of the palaeopolyploid soybean.</title>
        <authorList>
            <person name="Schmutz J."/>
            <person name="Cannon S.B."/>
            <person name="Schlueter J."/>
            <person name="Ma J."/>
            <person name="Mitros T."/>
            <person name="Nelson W."/>
            <person name="Hyten D.L."/>
            <person name="Song Q."/>
            <person name="Thelen J.J."/>
            <person name="Cheng J."/>
            <person name="Xu D."/>
            <person name="Hellsten U."/>
            <person name="May G.D."/>
            <person name="Yu Y."/>
            <person name="Sakurai T."/>
            <person name="Umezawa T."/>
            <person name="Bhattacharyya M.K."/>
            <person name="Sandhu D."/>
            <person name="Valliyodan B."/>
            <person name="Lindquist E."/>
            <person name="Peto M."/>
            <person name="Grant D."/>
            <person name="Shu S."/>
            <person name="Goodstein D."/>
            <person name="Barry K."/>
            <person name="Futrell-Griggs M."/>
            <person name="Abernathy B."/>
            <person name="Du J."/>
            <person name="Tian Z."/>
            <person name="Zhu L."/>
            <person name="Gill N."/>
            <person name="Joshi T."/>
            <person name="Libault M."/>
            <person name="Sethuraman A."/>
            <person name="Zhang X.-C."/>
            <person name="Shinozaki K."/>
            <person name="Nguyen H.T."/>
            <person name="Wing R.A."/>
            <person name="Cregan P."/>
            <person name="Specht J."/>
            <person name="Grimwood J."/>
            <person name="Rokhsar D."/>
            <person name="Stacey G."/>
            <person name="Shoemaker R.C."/>
            <person name="Jackson S.A."/>
        </authorList>
    </citation>
    <scope>NUCLEOTIDE SEQUENCE</scope>
    <source>
        <strain evidence="11">cv. Williams 82</strain>
        <tissue evidence="10">Callus</tissue>
    </source>
</reference>
<evidence type="ECO:0000313" key="11">
    <source>
        <dbReference type="EnsemblPlants" id="KRH16705"/>
    </source>
</evidence>
<proteinExistence type="inferred from homology"/>
<comment type="subcellular location">
    <subcellularLocation>
        <location evidence="2">Nucleus</location>
    </subcellularLocation>
</comment>
<evidence type="ECO:0000256" key="5">
    <source>
        <dbReference type="ARBA" id="ARBA00022723"/>
    </source>
</evidence>
<name>A0A0R0GE91_SOYBN</name>
<dbReference type="InterPro" id="IPR058353">
    <property type="entry name" value="DUF8040"/>
</dbReference>
<comment type="similarity">
    <text evidence="3">Belongs to the HARBI1 family.</text>
</comment>
<keyword evidence="12" id="KW-1185">Reference proteome</keyword>
<dbReference type="PANTHER" id="PTHR22930:SF228">
    <property type="entry name" value="PROTEIN ALP1-LIKE"/>
    <property type="match status" value="1"/>
</dbReference>
<evidence type="ECO:0000256" key="3">
    <source>
        <dbReference type="ARBA" id="ARBA00006958"/>
    </source>
</evidence>
<feature type="domain" description="DUF8040" evidence="9">
    <location>
        <begin position="2"/>
        <end position="95"/>
    </location>
</feature>
<dbReference type="Proteomes" id="UP000008827">
    <property type="component" value="Chromosome 14"/>
</dbReference>
<dbReference type="InterPro" id="IPR027806">
    <property type="entry name" value="HARBI1_dom"/>
</dbReference>
<dbReference type="GO" id="GO:0016787">
    <property type="term" value="F:hydrolase activity"/>
    <property type="evidence" value="ECO:0007669"/>
    <property type="project" value="UniProtKB-KW"/>
</dbReference>
<keyword evidence="4" id="KW-0540">Nuclease</keyword>
<keyword evidence="7" id="KW-0539">Nucleus</keyword>
<gene>
    <name evidence="10" type="ORF">GLYMA_14G172000</name>
</gene>
<evidence type="ECO:0000256" key="2">
    <source>
        <dbReference type="ARBA" id="ARBA00004123"/>
    </source>
</evidence>
<evidence type="ECO:0000259" key="8">
    <source>
        <dbReference type="Pfam" id="PF13359"/>
    </source>
</evidence>
<dbReference type="Pfam" id="PF13359">
    <property type="entry name" value="DDE_Tnp_4"/>
    <property type="match status" value="1"/>
</dbReference>
<evidence type="ECO:0000256" key="7">
    <source>
        <dbReference type="ARBA" id="ARBA00023242"/>
    </source>
</evidence>
<accession>A0A0R0GE91</accession>
<dbReference type="OMA" id="NEWHEMR"/>
<sequence>MLTRKMYTIKFLVGHETRCYENFRMKKDVFMNFCETLKEVGNLCDGKKVSIEEAVAMFLIIICHNLRHRVVAERFQHSLHTVSKWFRIILKTVCKLGTGIIHQRNQTRTHPHIRGNPKYYPYFKMCLILICFSRCLFWLGRDDKRFKGIFGCFISPKIISQSLTKAYQFYLVDSGFPNMSGYLAPFRRNIYHLRDFCEGCGRPHGKEELFNYRQSSLRNVIERCVGVLKARFPILKLMPSYPIRRQRLILIACCTIHNFIRMQNGVDTLFDQYAEQLVDMDEQWLSVEQQGVNKNQAAKVAQVRQTITNEMWEDYRKS</sequence>
<dbReference type="GO" id="GO:0005634">
    <property type="term" value="C:nucleus"/>
    <property type="evidence" value="ECO:0007669"/>
    <property type="project" value="UniProtKB-SubCell"/>
</dbReference>
<dbReference type="Gramene" id="KRH16705">
    <property type="protein sequence ID" value="KRH16705"/>
    <property type="gene ID" value="GLYMA_14G172000"/>
</dbReference>
<comment type="cofactor">
    <cofactor evidence="1">
        <name>a divalent metal cation</name>
        <dbReference type="ChEBI" id="CHEBI:60240"/>
    </cofactor>
</comment>
<protein>
    <submittedName>
        <fullName evidence="10 11">Uncharacterized protein</fullName>
    </submittedName>
</protein>
<evidence type="ECO:0000259" key="9">
    <source>
        <dbReference type="Pfam" id="PF26138"/>
    </source>
</evidence>
<dbReference type="SMR" id="A0A0R0GE91"/>
<keyword evidence="5" id="KW-0479">Metal-binding</keyword>
<evidence type="ECO:0000256" key="6">
    <source>
        <dbReference type="ARBA" id="ARBA00022801"/>
    </source>
</evidence>
<dbReference type="InterPro" id="IPR045249">
    <property type="entry name" value="HARBI1-like"/>
</dbReference>
<dbReference type="PANTHER" id="PTHR22930">
    <property type="match status" value="1"/>
</dbReference>
<dbReference type="EMBL" id="CM000847">
    <property type="protein sequence ID" value="KRH16705.1"/>
    <property type="molecule type" value="Genomic_DNA"/>
</dbReference>